<protein>
    <recommendedName>
        <fullName evidence="2">CT398-like coiled coil hairpin domain-containing protein</fullName>
    </recommendedName>
</protein>
<feature type="domain" description="CT398-like coiled coil hairpin" evidence="2">
    <location>
        <begin position="17"/>
        <end position="194"/>
    </location>
</feature>
<evidence type="ECO:0000313" key="4">
    <source>
        <dbReference type="Proteomes" id="UP000502298"/>
    </source>
</evidence>
<evidence type="ECO:0000313" key="3">
    <source>
        <dbReference type="EMBL" id="QJC21652.1"/>
    </source>
</evidence>
<dbReference type="InterPro" id="IPR056003">
    <property type="entry name" value="CT398_CC_hairpin"/>
</dbReference>
<proteinExistence type="predicted"/>
<evidence type="ECO:0000259" key="2">
    <source>
        <dbReference type="Pfam" id="PF24481"/>
    </source>
</evidence>
<dbReference type="Proteomes" id="UP000502298">
    <property type="component" value="Chromosome"/>
</dbReference>
<accession>A0A6H2ELB4</accession>
<reference evidence="3 4" key="1">
    <citation type="submission" date="2020-03" db="EMBL/GenBank/DDBJ databases">
        <title>Complete genome of Arcanobacterium buesumensis sp. nov. strain 2701.</title>
        <authorList>
            <person name="Borowiak M."/>
            <person name="Alssahen M."/>
            <person name="Laemmler C."/>
            <person name="Malorny B."/>
            <person name="Hassan A."/>
            <person name="Prenger-Berninghoff E."/>
            <person name="Ploetz M."/>
            <person name="Abdulmawjood A."/>
        </authorList>
    </citation>
    <scope>NUCLEOTIDE SEQUENCE [LARGE SCALE GENOMIC DNA]</scope>
    <source>
        <strain evidence="3 4">2701</strain>
    </source>
</reference>
<dbReference type="Gene3D" id="1.10.287.1490">
    <property type="match status" value="1"/>
</dbReference>
<dbReference type="EMBL" id="CP050804">
    <property type="protein sequence ID" value="QJC21652.1"/>
    <property type="molecule type" value="Genomic_DNA"/>
</dbReference>
<organism evidence="3 4">
    <name type="scientific">Arcanobacterium buesumense</name>
    <dbReference type="NCBI Taxonomy" id="2722751"/>
    <lineage>
        <taxon>Bacteria</taxon>
        <taxon>Bacillati</taxon>
        <taxon>Actinomycetota</taxon>
        <taxon>Actinomycetes</taxon>
        <taxon>Actinomycetales</taxon>
        <taxon>Actinomycetaceae</taxon>
        <taxon>Arcanobacterium</taxon>
    </lineage>
</organism>
<feature type="coiled-coil region" evidence="1">
    <location>
        <begin position="98"/>
        <end position="171"/>
    </location>
</feature>
<dbReference type="Pfam" id="PF24481">
    <property type="entry name" value="CT398_CC"/>
    <property type="match status" value="1"/>
</dbReference>
<name>A0A6H2ELB4_9ACTO</name>
<dbReference type="AlphaFoldDB" id="A0A6H2ELB4"/>
<gene>
    <name evidence="3" type="ORF">HC352_03460</name>
</gene>
<keyword evidence="1" id="KW-0175">Coiled coil</keyword>
<dbReference type="KEGG" id="arca:HC352_03460"/>
<keyword evidence="4" id="KW-1185">Reference proteome</keyword>
<dbReference type="RefSeq" id="WP_168917592.1">
    <property type="nucleotide sequence ID" value="NZ_CP050804.1"/>
</dbReference>
<evidence type="ECO:0000256" key="1">
    <source>
        <dbReference type="SAM" id="Coils"/>
    </source>
</evidence>
<sequence>MYQAPRSDQLALLDIVELDAQLTRLRRADETHPLRAQIGQLMNTIAALGRDIMETESSLSHIQEALDEASSATEKFRAVVVDKETRLNAGVGMDSRQLLTLQSEIETNHNQLAELEQAEYAELEKLDNAEERIADAQAQQKILNAQLVENRAQLEDDIAVIARDIHDLQLRRESLYRPINDALKHAYERAQETGGLTVIALRPDGTTSGGVGLSPIDVAQIRQAEPDHFHISEDYDCIIIRDRDFPLE</sequence>